<dbReference type="EMBL" id="CM047585">
    <property type="protein sequence ID" value="KAI9910953.1"/>
    <property type="molecule type" value="Genomic_DNA"/>
</dbReference>
<keyword evidence="2" id="KW-1185">Reference proteome</keyword>
<sequence>MLIESDQESNIDANHDADGKLSSHLQSRSTSTTPKEGPSNAGDGVEKRTTEFLDVLVAAVMAAIAANTHEMLYAAVTSTLMLPPPVGGTTYASKEALILGIREFGRGQGYTVVIQYTQKDGRKVVLTFDMRWVRTYPTYILIDCTYKTNRFKLPFKLYVQDKSFFTLSDFYFPNFFHWFLFHDERRQRGLQVGCACSRRICLQRIRIAEGGFKGQSKSQKNALAAIMPTTARLLCRWNIFKNPAANLKEVVEDGKNWTKLEGYFWAVVTVDTEIAFEVK</sequence>
<evidence type="ECO:0000313" key="2">
    <source>
        <dbReference type="Proteomes" id="UP001163321"/>
    </source>
</evidence>
<evidence type="ECO:0000313" key="1">
    <source>
        <dbReference type="EMBL" id="KAI9910953.1"/>
    </source>
</evidence>
<gene>
    <name evidence="1" type="ORF">PsorP6_011162</name>
</gene>
<accession>A0ACC0VYZ0</accession>
<proteinExistence type="predicted"/>
<protein>
    <submittedName>
        <fullName evidence="1">Uncharacterized protein</fullName>
    </submittedName>
</protein>
<name>A0ACC0VYZ0_9STRA</name>
<organism evidence="1 2">
    <name type="scientific">Peronosclerospora sorghi</name>
    <dbReference type="NCBI Taxonomy" id="230839"/>
    <lineage>
        <taxon>Eukaryota</taxon>
        <taxon>Sar</taxon>
        <taxon>Stramenopiles</taxon>
        <taxon>Oomycota</taxon>
        <taxon>Peronosporomycetes</taxon>
        <taxon>Peronosporales</taxon>
        <taxon>Peronosporaceae</taxon>
        <taxon>Peronosclerospora</taxon>
    </lineage>
</organism>
<reference evidence="1 2" key="1">
    <citation type="journal article" date="2022" name="bioRxiv">
        <title>The genome of the oomycete Peronosclerospora sorghi, a cosmopolitan pathogen of maize and sorghum, is inflated with dispersed pseudogenes.</title>
        <authorList>
            <person name="Fletcher K."/>
            <person name="Martin F."/>
            <person name="Isakeit T."/>
            <person name="Cavanaugh K."/>
            <person name="Magill C."/>
            <person name="Michelmore R."/>
        </authorList>
    </citation>
    <scope>NUCLEOTIDE SEQUENCE [LARGE SCALE GENOMIC DNA]</scope>
    <source>
        <strain evidence="1">P6</strain>
    </source>
</reference>
<dbReference type="Proteomes" id="UP001163321">
    <property type="component" value="Chromosome 6"/>
</dbReference>
<comment type="caution">
    <text evidence="1">The sequence shown here is derived from an EMBL/GenBank/DDBJ whole genome shotgun (WGS) entry which is preliminary data.</text>
</comment>